<accession>A0A382QBR0</accession>
<keyword evidence="4 6" id="KW-1133">Transmembrane helix</keyword>
<dbReference type="PANTHER" id="PTHR32322:SF18">
    <property type="entry name" value="S-ADENOSYLMETHIONINE_S-ADENOSYLHOMOCYSTEINE TRANSPORTER"/>
    <property type="match status" value="1"/>
</dbReference>
<comment type="subcellular location">
    <subcellularLocation>
        <location evidence="1">Cell membrane</location>
        <topology evidence="1">Multi-pass membrane protein</topology>
    </subcellularLocation>
</comment>
<dbReference type="SUPFAM" id="SSF103481">
    <property type="entry name" value="Multidrug resistance efflux transporter EmrE"/>
    <property type="match status" value="2"/>
</dbReference>
<evidence type="ECO:0000313" key="8">
    <source>
        <dbReference type="EMBL" id="SVC82315.1"/>
    </source>
</evidence>
<feature type="transmembrane region" description="Helical" evidence="6">
    <location>
        <begin position="97"/>
        <end position="118"/>
    </location>
</feature>
<feature type="domain" description="EamA" evidence="7">
    <location>
        <begin position="182"/>
        <end position="316"/>
    </location>
</feature>
<dbReference type="InterPro" id="IPR050638">
    <property type="entry name" value="AA-Vitamin_Transporters"/>
</dbReference>
<evidence type="ECO:0000256" key="5">
    <source>
        <dbReference type="ARBA" id="ARBA00023136"/>
    </source>
</evidence>
<feature type="transmembrane region" description="Helical" evidence="6">
    <location>
        <begin position="66"/>
        <end position="85"/>
    </location>
</feature>
<dbReference type="AlphaFoldDB" id="A0A382QBR0"/>
<keyword evidence="3 6" id="KW-0812">Transmembrane</keyword>
<feature type="transmembrane region" description="Helical" evidence="6">
    <location>
        <begin position="180"/>
        <end position="201"/>
    </location>
</feature>
<feature type="transmembrane region" description="Helical" evidence="6">
    <location>
        <begin position="299"/>
        <end position="316"/>
    </location>
</feature>
<name>A0A382QBR0_9ZZZZ</name>
<proteinExistence type="predicted"/>
<feature type="transmembrane region" description="Helical" evidence="6">
    <location>
        <begin position="35"/>
        <end position="54"/>
    </location>
</feature>
<protein>
    <recommendedName>
        <fullName evidence="7">EamA domain-containing protein</fullName>
    </recommendedName>
</protein>
<feature type="transmembrane region" description="Helical" evidence="6">
    <location>
        <begin position="124"/>
        <end position="145"/>
    </location>
</feature>
<feature type="transmembrane region" description="Helical" evidence="6">
    <location>
        <begin position="242"/>
        <end position="265"/>
    </location>
</feature>
<keyword evidence="5 6" id="KW-0472">Membrane</keyword>
<gene>
    <name evidence="8" type="ORF">METZ01_LOCUS335169</name>
</gene>
<feature type="transmembrane region" description="Helical" evidence="6">
    <location>
        <begin position="213"/>
        <end position="236"/>
    </location>
</feature>
<dbReference type="Pfam" id="PF00892">
    <property type="entry name" value="EamA"/>
    <property type="match status" value="2"/>
</dbReference>
<feature type="non-terminal residue" evidence="8">
    <location>
        <position position="320"/>
    </location>
</feature>
<evidence type="ECO:0000256" key="2">
    <source>
        <dbReference type="ARBA" id="ARBA00022475"/>
    </source>
</evidence>
<feature type="transmembrane region" description="Helical" evidence="6">
    <location>
        <begin position="277"/>
        <end position="293"/>
    </location>
</feature>
<dbReference type="PANTHER" id="PTHR32322">
    <property type="entry name" value="INNER MEMBRANE TRANSPORTER"/>
    <property type="match status" value="1"/>
</dbReference>
<keyword evidence="2" id="KW-1003">Cell membrane</keyword>
<feature type="domain" description="EamA" evidence="7">
    <location>
        <begin position="36"/>
        <end position="168"/>
    </location>
</feature>
<dbReference type="InterPro" id="IPR000620">
    <property type="entry name" value="EamA_dom"/>
</dbReference>
<feature type="transmembrane region" description="Helical" evidence="6">
    <location>
        <begin position="157"/>
        <end position="174"/>
    </location>
</feature>
<dbReference type="EMBL" id="UINC01112989">
    <property type="protein sequence ID" value="SVC82315.1"/>
    <property type="molecule type" value="Genomic_DNA"/>
</dbReference>
<evidence type="ECO:0000256" key="1">
    <source>
        <dbReference type="ARBA" id="ARBA00004651"/>
    </source>
</evidence>
<evidence type="ECO:0000259" key="7">
    <source>
        <dbReference type="Pfam" id="PF00892"/>
    </source>
</evidence>
<evidence type="ECO:0000256" key="3">
    <source>
        <dbReference type="ARBA" id="ARBA00022692"/>
    </source>
</evidence>
<dbReference type="GO" id="GO:0005886">
    <property type="term" value="C:plasma membrane"/>
    <property type="evidence" value="ECO:0007669"/>
    <property type="project" value="UniProtKB-SubCell"/>
</dbReference>
<evidence type="ECO:0000256" key="6">
    <source>
        <dbReference type="SAM" id="Phobius"/>
    </source>
</evidence>
<evidence type="ECO:0000256" key="4">
    <source>
        <dbReference type="ARBA" id="ARBA00022989"/>
    </source>
</evidence>
<dbReference type="InterPro" id="IPR037185">
    <property type="entry name" value="EmrE-like"/>
</dbReference>
<organism evidence="8">
    <name type="scientific">marine metagenome</name>
    <dbReference type="NCBI Taxonomy" id="408172"/>
    <lineage>
        <taxon>unclassified sequences</taxon>
        <taxon>metagenomes</taxon>
        <taxon>ecological metagenomes</taxon>
    </lineage>
</organism>
<reference evidence="8" key="1">
    <citation type="submission" date="2018-05" db="EMBL/GenBank/DDBJ databases">
        <authorList>
            <person name="Lanie J.A."/>
            <person name="Ng W.-L."/>
            <person name="Kazmierczak K.M."/>
            <person name="Andrzejewski T.M."/>
            <person name="Davidsen T.M."/>
            <person name="Wayne K.J."/>
            <person name="Tettelin H."/>
            <person name="Glass J.I."/>
            <person name="Rusch D."/>
            <person name="Podicherti R."/>
            <person name="Tsui H.-C.T."/>
            <person name="Winkler M.E."/>
        </authorList>
    </citation>
    <scope>NUCLEOTIDE SEQUENCE</scope>
</reference>
<sequence>MIFHFQVLLFKDQNLANTSASRWCHMNERKAQMDLLGAGFLIGFNVLLGLNQALIKLVNAGFSPLFQSGLRSLCAFPIVLLIAIVWRRRLSLSDGSLPWGILNGLLFCSEFALLFIALDYTTVARVSLFFYVMPVWVAVAAHFLVPGEPLNRNKLGGLGLAVIGIAMALSGDLGDAPEDAWIGDLLALIGGMFWASIALLTRLKLQNVCSEMNLLYQLGVSAIVLTAVALFLGSPIRDPDLSIIMIFSFQVVVIVSVGYLLWFWVLSIYPVSNMTSFSLLAPIFGVFFGWAIFDDPITSVLAVSLLLAGVSIFLVNKPVQ</sequence>